<evidence type="ECO:0000313" key="1">
    <source>
        <dbReference type="EMBL" id="MCZ3845445.1"/>
    </source>
</evidence>
<proteinExistence type="predicted"/>
<dbReference type="EMBL" id="JAKHLF010000018">
    <property type="protein sequence ID" value="MCZ3845445.1"/>
    <property type="molecule type" value="Genomic_DNA"/>
</dbReference>
<name>A0AAP3GYS7_9LACO</name>
<comment type="caution">
    <text evidence="1">The sequence shown here is derived from an EMBL/GenBank/DDBJ whole genome shotgun (WGS) entry which is preliminary data.</text>
</comment>
<dbReference type="RefSeq" id="WP_006585795.1">
    <property type="nucleotide sequence ID" value="NZ_CABMGH010000030.1"/>
</dbReference>
<dbReference type="Proteomes" id="UP001213015">
    <property type="component" value="Unassembled WGS sequence"/>
</dbReference>
<sequence>MKILSVSTATNFLTISLSENEKLIKQVEEKDQRNHSEAQEVEGEAN</sequence>
<organism evidence="1 2">
    <name type="scientific">Lactobacillus mulieris</name>
    <dbReference type="NCBI Taxonomy" id="2508708"/>
    <lineage>
        <taxon>Bacteria</taxon>
        <taxon>Bacillati</taxon>
        <taxon>Bacillota</taxon>
        <taxon>Bacilli</taxon>
        <taxon>Lactobacillales</taxon>
        <taxon>Lactobacillaceae</taxon>
        <taxon>Lactobacillus</taxon>
    </lineage>
</organism>
<reference evidence="1" key="1">
    <citation type="submission" date="2022-01" db="EMBL/GenBank/DDBJ databases">
        <title>VMRC isolate genome collection.</title>
        <authorList>
            <person name="France M."/>
            <person name="Rutt L."/>
            <person name="Humphrys M."/>
            <person name="Ravel J."/>
        </authorList>
    </citation>
    <scope>NUCLEOTIDE SEQUENCE</scope>
    <source>
        <strain evidence="1">C0127B5</strain>
    </source>
</reference>
<accession>A0AAP3GYS7</accession>
<protein>
    <submittedName>
        <fullName evidence="1">Uncharacterized protein</fullName>
    </submittedName>
</protein>
<evidence type="ECO:0000313" key="2">
    <source>
        <dbReference type="Proteomes" id="UP001213015"/>
    </source>
</evidence>
<gene>
    <name evidence="1" type="ORF">L2422_08080</name>
</gene>
<dbReference type="GeneID" id="97458443"/>
<dbReference type="AlphaFoldDB" id="A0AAP3GYS7"/>